<feature type="region of interest" description="Disordered" evidence="1">
    <location>
        <begin position="443"/>
        <end position="476"/>
    </location>
</feature>
<feature type="domain" description="Replicative helicase loading/DNA remodeling protein DnaB N-terminal winged helix" evidence="2">
    <location>
        <begin position="26"/>
        <end position="281"/>
    </location>
</feature>
<sequence>MRIHNLHHFTENHRYCVYRDFDLGTVGQKMLSLIYQPMVGGFAVALYHFLFGQVSLEQVGYSKLEQQRHLFLSLGIEPSEKGRKLLIEQASKLEAVGLLQCSRVYVPESEDYLYEYELQPPLTPSEFFKTQHLTLLLRDKLGKFAVLSLQEQMFSREAAEYGRATNKENLTVPFYDIFQLNTHTIDYELEQAISEMAISRQPERKQEEPLFNYADIIMRFPRGSVNRKHVESLRFDQDKMGAVNYTARKYDLNIQDLCRLLDEDGIFAADGSLQLDALQHKANLHFRQGKKRQEERSAAMGKVVALRQENQEAQEMPEEYSVQMEFYLEVPPQLQGKCDVHQYNMMLRNEPHTRLLPKFFPGTVPDNLLDIFEKIDMNYKLPGEVINVLIHYLMMLLTAGGEQRINRKFVETIASNMLLKQVTTYEKAVSYIREQEKLNKAVKEGGTSAAAGGRSRNYSRGNKPKPEIPIVPSAVNTDKTLSEEEFAELLRMAEQMQNGQKK</sequence>
<dbReference type="RefSeq" id="WP_094094046.1">
    <property type="nucleotide sequence ID" value="NZ_BMHF01000006.1"/>
</dbReference>
<reference evidence="4" key="1">
    <citation type="journal article" date="2019" name="Int. J. Syst. Evol. Microbiol.">
        <title>The Global Catalogue of Microorganisms (GCM) 10K type strain sequencing project: providing services to taxonomists for standard genome sequencing and annotation.</title>
        <authorList>
            <consortium name="The Broad Institute Genomics Platform"/>
            <consortium name="The Broad Institute Genome Sequencing Center for Infectious Disease"/>
            <person name="Wu L."/>
            <person name="Ma J."/>
        </authorList>
    </citation>
    <scope>NUCLEOTIDE SEQUENCE [LARGE SCALE GENOMIC DNA]</scope>
    <source>
        <strain evidence="4">CGMCC 1.15044</strain>
    </source>
</reference>
<evidence type="ECO:0000256" key="1">
    <source>
        <dbReference type="SAM" id="MobiDB-lite"/>
    </source>
</evidence>
<proteinExistence type="predicted"/>
<dbReference type="EMBL" id="BMHF01000006">
    <property type="protein sequence ID" value="GGA35420.1"/>
    <property type="molecule type" value="Genomic_DNA"/>
</dbReference>
<gene>
    <name evidence="3" type="ORF">GCM10010917_20810</name>
</gene>
<evidence type="ECO:0000259" key="2">
    <source>
        <dbReference type="Pfam" id="PF25888"/>
    </source>
</evidence>
<protein>
    <recommendedName>
        <fullName evidence="2">Replicative helicase loading/DNA remodeling protein DnaB N-terminal winged helix domain-containing protein</fullName>
    </recommendedName>
</protein>
<dbReference type="Proteomes" id="UP000609323">
    <property type="component" value="Unassembled WGS sequence"/>
</dbReference>
<keyword evidence="4" id="KW-1185">Reference proteome</keyword>
<accession>A0ABQ1G133</accession>
<feature type="compositionally biased region" description="Low complexity" evidence="1">
    <location>
        <begin position="445"/>
        <end position="456"/>
    </location>
</feature>
<evidence type="ECO:0000313" key="4">
    <source>
        <dbReference type="Proteomes" id="UP000609323"/>
    </source>
</evidence>
<name>A0ABQ1G133_9BACL</name>
<organism evidence="3 4">
    <name type="scientific">Paenibacillus physcomitrellae</name>
    <dbReference type="NCBI Taxonomy" id="1619311"/>
    <lineage>
        <taxon>Bacteria</taxon>
        <taxon>Bacillati</taxon>
        <taxon>Bacillota</taxon>
        <taxon>Bacilli</taxon>
        <taxon>Bacillales</taxon>
        <taxon>Paenibacillaceae</taxon>
        <taxon>Paenibacillus</taxon>
    </lineage>
</organism>
<evidence type="ECO:0000313" key="3">
    <source>
        <dbReference type="EMBL" id="GGA35420.1"/>
    </source>
</evidence>
<dbReference type="Pfam" id="PF25888">
    <property type="entry name" value="WHD_DnaB"/>
    <property type="match status" value="1"/>
</dbReference>
<comment type="caution">
    <text evidence="3">The sequence shown here is derived from an EMBL/GenBank/DDBJ whole genome shotgun (WGS) entry which is preliminary data.</text>
</comment>
<dbReference type="InterPro" id="IPR058660">
    <property type="entry name" value="WHD_DnaB"/>
</dbReference>